<accession>A0A1Y6D7B6</accession>
<reference evidence="6 7" key="1">
    <citation type="submission" date="2016-12" db="EMBL/GenBank/DDBJ databases">
        <authorList>
            <person name="Song W.-J."/>
            <person name="Kurnit D.M."/>
        </authorList>
    </citation>
    <scope>NUCLEOTIDE SEQUENCE [LARGE SCALE GENOMIC DNA]</scope>
    <source>
        <strain evidence="6 7">175</strain>
    </source>
</reference>
<evidence type="ECO:0000256" key="1">
    <source>
        <dbReference type="ARBA" id="ARBA00022723"/>
    </source>
</evidence>
<evidence type="ECO:0000259" key="5">
    <source>
        <dbReference type="PROSITE" id="PS50222"/>
    </source>
</evidence>
<dbReference type="AlphaFoldDB" id="A0A1Y6D7B6"/>
<dbReference type="EMBL" id="FXAM01000001">
    <property type="protein sequence ID" value="SMF96683.1"/>
    <property type="molecule type" value="Genomic_DNA"/>
</dbReference>
<keyword evidence="1" id="KW-0479">Metal-binding</keyword>
<dbReference type="PANTHER" id="PTHR10827:SF98">
    <property type="entry name" value="45 KDA CALCIUM-BINDING PROTEIN"/>
    <property type="match status" value="1"/>
</dbReference>
<dbReference type="Gene3D" id="1.10.238.10">
    <property type="entry name" value="EF-hand"/>
    <property type="match status" value="2"/>
</dbReference>
<evidence type="ECO:0000256" key="2">
    <source>
        <dbReference type="ARBA" id="ARBA00022737"/>
    </source>
</evidence>
<organism evidence="6 7">
    <name type="scientific">Methylomagnum ishizawai</name>
    <dbReference type="NCBI Taxonomy" id="1760988"/>
    <lineage>
        <taxon>Bacteria</taxon>
        <taxon>Pseudomonadati</taxon>
        <taxon>Pseudomonadota</taxon>
        <taxon>Gammaproteobacteria</taxon>
        <taxon>Methylococcales</taxon>
        <taxon>Methylococcaceae</taxon>
        <taxon>Methylomagnum</taxon>
    </lineage>
</organism>
<feature type="chain" id="PRO_5012848266" evidence="4">
    <location>
        <begin position="23"/>
        <end position="186"/>
    </location>
</feature>
<dbReference type="Proteomes" id="UP000192923">
    <property type="component" value="Unassembled WGS sequence"/>
</dbReference>
<dbReference type="InterPro" id="IPR011992">
    <property type="entry name" value="EF-hand-dom_pair"/>
</dbReference>
<keyword evidence="7" id="KW-1185">Reference proteome</keyword>
<proteinExistence type="predicted"/>
<sequence length="186" mass="19136">MTLRRPLTIALLLAASGGSALAKSNNQWPASYDTDGNGKVSKAEIEAARTAEFTAIDTDGDGYATLAELQTWLVAQQTSKYDTLNTDGGTLSQAEFVGDLTGQALSAATETFTLADTDGDSGLSADEFKALRPVFPQSIQTFVMLDTDRDTKISQDEYLTPPKPGKGGKGGPGGPGGAGGPGGPGF</sequence>
<feature type="domain" description="EF-hand" evidence="5">
    <location>
        <begin position="53"/>
        <end position="79"/>
    </location>
</feature>
<dbReference type="Pfam" id="PF13202">
    <property type="entry name" value="EF-hand_5"/>
    <property type="match status" value="2"/>
</dbReference>
<dbReference type="SUPFAM" id="SSF47473">
    <property type="entry name" value="EF-hand"/>
    <property type="match status" value="1"/>
</dbReference>
<gene>
    <name evidence="6" type="ORF">SAMN02949497_4089</name>
</gene>
<feature type="region of interest" description="Disordered" evidence="3">
    <location>
        <begin position="155"/>
        <end position="186"/>
    </location>
</feature>
<dbReference type="InterPro" id="IPR002048">
    <property type="entry name" value="EF_hand_dom"/>
</dbReference>
<protein>
    <submittedName>
        <fullName evidence="6">EF hand</fullName>
    </submittedName>
</protein>
<name>A0A1Y6D7B6_9GAMM</name>
<evidence type="ECO:0000313" key="7">
    <source>
        <dbReference type="Proteomes" id="UP000192923"/>
    </source>
</evidence>
<dbReference type="GO" id="GO:0005509">
    <property type="term" value="F:calcium ion binding"/>
    <property type="evidence" value="ECO:0007669"/>
    <property type="project" value="InterPro"/>
</dbReference>
<feature type="compositionally biased region" description="Gly residues" evidence="3">
    <location>
        <begin position="165"/>
        <end position="186"/>
    </location>
</feature>
<dbReference type="RefSeq" id="WP_085215544.1">
    <property type="nucleotide sequence ID" value="NZ_FXAM01000001.1"/>
</dbReference>
<evidence type="ECO:0000313" key="6">
    <source>
        <dbReference type="EMBL" id="SMF96683.1"/>
    </source>
</evidence>
<keyword evidence="4" id="KW-0732">Signal</keyword>
<dbReference type="STRING" id="1760988.SAMN02949497_4089"/>
<dbReference type="OrthoDB" id="5703633at2"/>
<evidence type="ECO:0000256" key="3">
    <source>
        <dbReference type="SAM" id="MobiDB-lite"/>
    </source>
</evidence>
<feature type="signal peptide" evidence="4">
    <location>
        <begin position="1"/>
        <end position="22"/>
    </location>
</feature>
<dbReference type="PANTHER" id="PTHR10827">
    <property type="entry name" value="RETICULOCALBIN"/>
    <property type="match status" value="1"/>
</dbReference>
<dbReference type="PROSITE" id="PS50222">
    <property type="entry name" value="EF_HAND_2"/>
    <property type="match status" value="1"/>
</dbReference>
<keyword evidence="2" id="KW-0677">Repeat</keyword>
<evidence type="ECO:0000256" key="4">
    <source>
        <dbReference type="SAM" id="SignalP"/>
    </source>
</evidence>